<protein>
    <submittedName>
        <fullName evidence="3">Uncharacterized protein</fullName>
    </submittedName>
</protein>
<feature type="compositionally biased region" description="Low complexity" evidence="1">
    <location>
        <begin position="80"/>
        <end position="93"/>
    </location>
</feature>
<name>A0A2R4P3D7_9BACT</name>
<accession>A0A2R4P3D7</accession>
<keyword evidence="2" id="KW-0472">Membrane</keyword>
<feature type="compositionally biased region" description="Basic and acidic residues" evidence="1">
    <location>
        <begin position="117"/>
        <end position="139"/>
    </location>
</feature>
<dbReference type="Proteomes" id="UP000241854">
    <property type="component" value="Plasmid pICON"/>
</dbReference>
<proteinExistence type="predicted"/>
<gene>
    <name evidence="3" type="ORF">CCS77_2085</name>
</gene>
<dbReference type="AlphaFoldDB" id="A0A2R4P3D7"/>
<sequence>MLQSLPKIKFQNESWTMAKGNIDKIDFSGMSEGIEISAPKKKKKKGGKTLWIVIIAVIAFGIFAQMKLNSVEENQEQEQKPQQAQQTPQTQEKASSDELPVKKSSTEANETGISKNIPEDYPKNEINDKSSSDGQEALDKQKEQIVANIQKDMGNNSSSASSEKDLSQDELSWKRRTASFFNNEQEMQFILDAEVPSVIANNFKQEAQNQYRIAGTDAKISNISFTIPKNKSDFLSIKFIVESIGTPVTYRIEKFYPFSKYAKLNFFDDAVVKTVKGEEIIVVEGENLYPYIKIKKIGKDAQGVFAILEINQSKFNAESFTYEYRPGN</sequence>
<keyword evidence="2" id="KW-1133">Transmembrane helix</keyword>
<reference evidence="3 4" key="1">
    <citation type="journal article" date="2018" name="Emerg. Microbes Infect.">
        <title>Genomic analysis of oral Campylobacter concisus strains identified a potential bacterial molecular marker associated with active Crohn's disease.</title>
        <authorList>
            <person name="Liu F."/>
            <person name="Ma R."/>
            <person name="Tay C.Y.A."/>
            <person name="Octavia S."/>
            <person name="Lan R."/>
            <person name="Chung H.K.L."/>
            <person name="Riordan S.M."/>
            <person name="Grimm M.C."/>
            <person name="Leong R.W."/>
            <person name="Tanaka M.M."/>
            <person name="Connor S."/>
            <person name="Zhang L."/>
        </authorList>
    </citation>
    <scope>NUCLEOTIDE SEQUENCE [LARGE SCALE GENOMIC DNA]</scope>
    <source>
        <strain evidence="3 4">P2CDO4</strain>
        <plasmid evidence="3">pICON</plasmid>
    </source>
</reference>
<keyword evidence="3" id="KW-0614">Plasmid</keyword>
<feature type="compositionally biased region" description="Basic and acidic residues" evidence="1">
    <location>
        <begin position="94"/>
        <end position="105"/>
    </location>
</feature>
<geneLocation type="plasmid" evidence="4">
    <name>picon</name>
</geneLocation>
<evidence type="ECO:0000256" key="1">
    <source>
        <dbReference type="SAM" id="MobiDB-lite"/>
    </source>
</evidence>
<evidence type="ECO:0000256" key="2">
    <source>
        <dbReference type="SAM" id="Phobius"/>
    </source>
</evidence>
<keyword evidence="2" id="KW-0812">Transmembrane</keyword>
<organism evidence="3 4">
    <name type="scientific">Campylobacter concisus</name>
    <dbReference type="NCBI Taxonomy" id="199"/>
    <lineage>
        <taxon>Bacteria</taxon>
        <taxon>Pseudomonadati</taxon>
        <taxon>Campylobacterota</taxon>
        <taxon>Epsilonproteobacteria</taxon>
        <taxon>Campylobacterales</taxon>
        <taxon>Campylobacteraceae</taxon>
        <taxon>Campylobacter</taxon>
    </lineage>
</organism>
<evidence type="ECO:0000313" key="4">
    <source>
        <dbReference type="Proteomes" id="UP000241854"/>
    </source>
</evidence>
<dbReference type="EMBL" id="CP021643">
    <property type="protein sequence ID" value="AVX45091.1"/>
    <property type="molecule type" value="Genomic_DNA"/>
</dbReference>
<feature type="transmembrane region" description="Helical" evidence="2">
    <location>
        <begin position="49"/>
        <end position="66"/>
    </location>
</feature>
<evidence type="ECO:0000313" key="3">
    <source>
        <dbReference type="EMBL" id="AVX45091.1"/>
    </source>
</evidence>
<feature type="region of interest" description="Disordered" evidence="1">
    <location>
        <begin position="73"/>
        <end position="139"/>
    </location>
</feature>